<proteinExistence type="predicted"/>
<evidence type="ECO:0000313" key="1">
    <source>
        <dbReference type="Proteomes" id="UP000887579"/>
    </source>
</evidence>
<protein>
    <submittedName>
        <fullName evidence="2">Uncharacterized protein</fullName>
    </submittedName>
</protein>
<evidence type="ECO:0000313" key="2">
    <source>
        <dbReference type="WBParaSite" id="ES5_v2.g17754.t1"/>
    </source>
</evidence>
<reference evidence="2" key="1">
    <citation type="submission" date="2022-11" db="UniProtKB">
        <authorList>
            <consortium name="WormBaseParasite"/>
        </authorList>
    </citation>
    <scope>IDENTIFICATION</scope>
</reference>
<accession>A0AC34FKD0</accession>
<sequence length="215" mass="25063">MLNLFLFLNFSTIFIFQTNAKIETFTLAANVVDTFVIPVFSSNSTLENFNDTLNFFFALPNLPNTFWFYAFGDIHPCSTELPYFCDISNYETQSSNKLNDPQFLGKVYENSVIENEHSCYVYLKLAYLLALKISPLCDNSTNCYIRRVNFIALTDYEKIESFYNFTETVLKQAFYFAFTTYPSNNVTDKYYYIYDNSTDLVIAEDIFGDEMCKYA</sequence>
<organism evidence="1 2">
    <name type="scientific">Panagrolaimus sp. ES5</name>
    <dbReference type="NCBI Taxonomy" id="591445"/>
    <lineage>
        <taxon>Eukaryota</taxon>
        <taxon>Metazoa</taxon>
        <taxon>Ecdysozoa</taxon>
        <taxon>Nematoda</taxon>
        <taxon>Chromadorea</taxon>
        <taxon>Rhabditida</taxon>
        <taxon>Tylenchina</taxon>
        <taxon>Panagrolaimomorpha</taxon>
        <taxon>Panagrolaimoidea</taxon>
        <taxon>Panagrolaimidae</taxon>
        <taxon>Panagrolaimus</taxon>
    </lineage>
</organism>
<dbReference type="WBParaSite" id="ES5_v2.g17754.t1">
    <property type="protein sequence ID" value="ES5_v2.g17754.t1"/>
    <property type="gene ID" value="ES5_v2.g17754"/>
</dbReference>
<name>A0AC34FKD0_9BILA</name>
<dbReference type="Proteomes" id="UP000887579">
    <property type="component" value="Unplaced"/>
</dbReference>